<feature type="compositionally biased region" description="Acidic residues" evidence="1">
    <location>
        <begin position="367"/>
        <end position="377"/>
    </location>
</feature>
<feature type="compositionally biased region" description="Low complexity" evidence="1">
    <location>
        <begin position="206"/>
        <end position="221"/>
    </location>
</feature>
<protein>
    <submittedName>
        <fullName evidence="2">Uncharacterized protein</fullName>
    </submittedName>
</protein>
<keyword evidence="3" id="KW-1185">Reference proteome</keyword>
<dbReference type="InterPro" id="IPR025040">
    <property type="entry name" value="DUF3984"/>
</dbReference>
<reference evidence="2 3" key="1">
    <citation type="submission" date="2023-08" db="EMBL/GenBank/DDBJ databases">
        <title>Black Yeasts Isolated from many extreme environments.</title>
        <authorList>
            <person name="Coleine C."/>
            <person name="Stajich J.E."/>
            <person name="Selbmann L."/>
        </authorList>
    </citation>
    <scope>NUCLEOTIDE SEQUENCE [LARGE SCALE GENOMIC DNA]</scope>
    <source>
        <strain evidence="2 3">CCFEE 5910</strain>
    </source>
</reference>
<evidence type="ECO:0000256" key="1">
    <source>
        <dbReference type="SAM" id="MobiDB-lite"/>
    </source>
</evidence>
<feature type="compositionally biased region" description="Basic and acidic residues" evidence="1">
    <location>
        <begin position="159"/>
        <end position="174"/>
    </location>
</feature>
<feature type="region of interest" description="Disordered" evidence="1">
    <location>
        <begin position="112"/>
        <end position="134"/>
    </location>
</feature>
<dbReference type="Pfam" id="PF13136">
    <property type="entry name" value="DUF3984"/>
    <property type="match status" value="1"/>
</dbReference>
<dbReference type="Proteomes" id="UP001309876">
    <property type="component" value="Unassembled WGS sequence"/>
</dbReference>
<dbReference type="AlphaFoldDB" id="A0AAN7T9T8"/>
<dbReference type="EMBL" id="JAVRRJ010000001">
    <property type="protein sequence ID" value="KAK5090176.1"/>
    <property type="molecule type" value="Genomic_DNA"/>
</dbReference>
<feature type="region of interest" description="Disordered" evidence="1">
    <location>
        <begin position="73"/>
        <end position="96"/>
    </location>
</feature>
<feature type="compositionally biased region" description="Basic residues" evidence="1">
    <location>
        <begin position="87"/>
        <end position="96"/>
    </location>
</feature>
<comment type="caution">
    <text evidence="2">The sequence shown here is derived from an EMBL/GenBank/DDBJ whole genome shotgun (WGS) entry which is preliminary data.</text>
</comment>
<feature type="region of interest" description="Disordered" evidence="1">
    <location>
        <begin position="297"/>
        <end position="323"/>
    </location>
</feature>
<gene>
    <name evidence="2" type="ORF">LTR05_000346</name>
</gene>
<feature type="region of interest" description="Disordered" evidence="1">
    <location>
        <begin position="344"/>
        <end position="381"/>
    </location>
</feature>
<sequence length="399" mass="44287">MASPVLSRTPSAHFAPGPHRRSHPNLQNLHSLSLAPLTPKYPIDPADYDAYYDPVTSELHTSTSLSRIAALPSPGGILSNSPAHSRSASRNRLRRKVKSHVNIFEPEREPENLKAGQDVVDHKPVPSTTKSQPLLGKLRINQTPDPSWLVQTGLSLTESSRETKGQSWISKRDSSTSLVNTPEGYFDSRRQREGRTPRSGRATPARSRVGSRNVSRNQSRSRLGKDLKMTTSTSVAGASAATPTPGASFATAPDTDERIREEDEDDDVDVEPNWADPKTQAELAAQLQEELAAEYEEDDDDPYGMLDFEGQGTNSEDEEEVRQAMRKWRVGGWMDGAIEALLLVEPGRADDEPEEEQGGRRRVSISEDSETDVEEPPEQVRGLWDDIAWLGRLFRRHVI</sequence>
<feature type="region of interest" description="Disordered" evidence="1">
    <location>
        <begin position="157"/>
        <end position="274"/>
    </location>
</feature>
<organism evidence="2 3">
    <name type="scientific">Lithohypha guttulata</name>
    <dbReference type="NCBI Taxonomy" id="1690604"/>
    <lineage>
        <taxon>Eukaryota</taxon>
        <taxon>Fungi</taxon>
        <taxon>Dikarya</taxon>
        <taxon>Ascomycota</taxon>
        <taxon>Pezizomycotina</taxon>
        <taxon>Eurotiomycetes</taxon>
        <taxon>Chaetothyriomycetidae</taxon>
        <taxon>Chaetothyriales</taxon>
        <taxon>Trichomeriaceae</taxon>
        <taxon>Lithohypha</taxon>
    </lineage>
</organism>
<feature type="compositionally biased region" description="Basic and acidic residues" evidence="1">
    <location>
        <begin position="186"/>
        <end position="196"/>
    </location>
</feature>
<feature type="region of interest" description="Disordered" evidence="1">
    <location>
        <begin position="1"/>
        <end position="25"/>
    </location>
</feature>
<name>A0AAN7T9T8_9EURO</name>
<evidence type="ECO:0000313" key="3">
    <source>
        <dbReference type="Proteomes" id="UP001309876"/>
    </source>
</evidence>
<proteinExistence type="predicted"/>
<accession>A0AAN7T9T8</accession>
<feature type="compositionally biased region" description="Low complexity" evidence="1">
    <location>
        <begin position="230"/>
        <end position="253"/>
    </location>
</feature>
<evidence type="ECO:0000313" key="2">
    <source>
        <dbReference type="EMBL" id="KAK5090176.1"/>
    </source>
</evidence>
<feature type="compositionally biased region" description="Polar residues" evidence="1">
    <location>
        <begin position="1"/>
        <end position="10"/>
    </location>
</feature>